<proteinExistence type="predicted"/>
<evidence type="ECO:0000259" key="2">
    <source>
        <dbReference type="Pfam" id="PF19803"/>
    </source>
</evidence>
<dbReference type="Pfam" id="PF19803">
    <property type="entry name" value="DUF6286"/>
    <property type="match status" value="1"/>
</dbReference>
<feature type="domain" description="DUF6286" evidence="2">
    <location>
        <begin position="68"/>
        <end position="168"/>
    </location>
</feature>
<dbReference type="AlphaFoldDB" id="A0A2A9FHR5"/>
<keyword evidence="4" id="KW-1185">Reference proteome</keyword>
<name>A0A2A9FHR5_9PSEU</name>
<accession>A0A2A9FHR5</accession>
<dbReference type="RefSeq" id="WP_098514551.1">
    <property type="nucleotide sequence ID" value="NZ_JBIAKZ010000016.1"/>
</dbReference>
<comment type="caution">
    <text evidence="3">The sequence shown here is derived from an EMBL/GenBank/DDBJ whole genome shotgun (WGS) entry which is preliminary data.</text>
</comment>
<evidence type="ECO:0000313" key="3">
    <source>
        <dbReference type="EMBL" id="PFG50914.1"/>
    </source>
</evidence>
<sequence>MKRRPRRATAAALTALVLLAACVLVAVVAIQLIIGERPWVSYSSVASALNRTPWTSGWLELGSIVAVVLGLCLLLAAVLPGRRTVLPLHGALDSGASRASYRSTLRAAASGVDGVSAAKVRLGRRRVRVRVRTHRTRSEGLSEAVEAAVTHRLDEVGPVEQPAVRVAVSATRSS</sequence>
<dbReference type="InterPro" id="IPR046253">
    <property type="entry name" value="DUF6286"/>
</dbReference>
<dbReference type="PROSITE" id="PS51257">
    <property type="entry name" value="PROKAR_LIPOPROTEIN"/>
    <property type="match status" value="1"/>
</dbReference>
<gene>
    <name evidence="3" type="ORF">ATK36_6173</name>
</gene>
<organism evidence="3 4">
    <name type="scientific">Amycolatopsis sulphurea</name>
    <dbReference type="NCBI Taxonomy" id="76022"/>
    <lineage>
        <taxon>Bacteria</taxon>
        <taxon>Bacillati</taxon>
        <taxon>Actinomycetota</taxon>
        <taxon>Actinomycetes</taxon>
        <taxon>Pseudonocardiales</taxon>
        <taxon>Pseudonocardiaceae</taxon>
        <taxon>Amycolatopsis</taxon>
    </lineage>
</organism>
<protein>
    <recommendedName>
        <fullName evidence="2">DUF6286 domain-containing protein</fullName>
    </recommendedName>
</protein>
<dbReference type="Proteomes" id="UP000243542">
    <property type="component" value="Unassembled WGS sequence"/>
</dbReference>
<evidence type="ECO:0000313" key="4">
    <source>
        <dbReference type="Proteomes" id="UP000243542"/>
    </source>
</evidence>
<keyword evidence="1" id="KW-0812">Transmembrane</keyword>
<keyword evidence="1" id="KW-0472">Membrane</keyword>
<keyword evidence="1" id="KW-1133">Transmembrane helix</keyword>
<feature type="transmembrane region" description="Helical" evidence="1">
    <location>
        <begin position="59"/>
        <end position="79"/>
    </location>
</feature>
<dbReference type="EMBL" id="PDJK01000002">
    <property type="protein sequence ID" value="PFG50914.1"/>
    <property type="molecule type" value="Genomic_DNA"/>
</dbReference>
<reference evidence="3 4" key="1">
    <citation type="submission" date="2017-10" db="EMBL/GenBank/DDBJ databases">
        <title>Sequencing the genomes of 1000 actinobacteria strains.</title>
        <authorList>
            <person name="Klenk H.-P."/>
        </authorList>
    </citation>
    <scope>NUCLEOTIDE SEQUENCE [LARGE SCALE GENOMIC DNA]</scope>
    <source>
        <strain evidence="3 4">DSM 46092</strain>
    </source>
</reference>
<evidence type="ECO:0000256" key="1">
    <source>
        <dbReference type="SAM" id="Phobius"/>
    </source>
</evidence>